<dbReference type="EMBL" id="CACRZD030000009">
    <property type="protein sequence ID" value="CAA6664950.1"/>
    <property type="molecule type" value="Genomic_DNA"/>
</dbReference>
<sequence length="66" mass="7590">MEELVSHSGARYPRVPRMVVKKADCSGDSSLDRPKSVIFACSWSLSRMFSGFTSQWIILWSQPPWR</sequence>
<organism evidence="1">
    <name type="scientific">Spirodela intermedia</name>
    <name type="common">Intermediate duckweed</name>
    <dbReference type="NCBI Taxonomy" id="51605"/>
    <lineage>
        <taxon>Eukaryota</taxon>
        <taxon>Viridiplantae</taxon>
        <taxon>Streptophyta</taxon>
        <taxon>Embryophyta</taxon>
        <taxon>Tracheophyta</taxon>
        <taxon>Spermatophyta</taxon>
        <taxon>Magnoliopsida</taxon>
        <taxon>Liliopsida</taxon>
        <taxon>Araceae</taxon>
        <taxon>Lemnoideae</taxon>
        <taxon>Spirodela</taxon>
    </lineage>
</organism>
<gene>
    <name evidence="1" type="ORF">SI7747_09011339</name>
</gene>
<dbReference type="Proteomes" id="UP001189122">
    <property type="component" value="Unassembled WGS sequence"/>
</dbReference>
<reference evidence="1 2" key="1">
    <citation type="submission" date="2019-12" db="EMBL/GenBank/DDBJ databases">
        <authorList>
            <person name="Scholz U."/>
            <person name="Mascher M."/>
            <person name="Fiebig A."/>
        </authorList>
    </citation>
    <scope>NUCLEOTIDE SEQUENCE</scope>
</reference>
<protein>
    <submittedName>
        <fullName evidence="1">Uncharacterized protein</fullName>
    </submittedName>
</protein>
<keyword evidence="2" id="KW-1185">Reference proteome</keyword>
<evidence type="ECO:0000313" key="2">
    <source>
        <dbReference type="Proteomes" id="UP001189122"/>
    </source>
</evidence>
<dbReference type="AlphaFoldDB" id="A0A7I8J4F9"/>
<proteinExistence type="predicted"/>
<name>A0A7I8J4F9_SPIIN</name>
<accession>A0A7I8J4F9</accession>
<evidence type="ECO:0000313" key="1">
    <source>
        <dbReference type="EMBL" id="CAA2625598.1"/>
    </source>
</evidence>
<dbReference type="EMBL" id="LR743596">
    <property type="protein sequence ID" value="CAA2625598.1"/>
    <property type="molecule type" value="Genomic_DNA"/>
</dbReference>